<dbReference type="EMBL" id="VSRR010061493">
    <property type="protein sequence ID" value="MPC83094.1"/>
    <property type="molecule type" value="Genomic_DNA"/>
</dbReference>
<keyword evidence="2" id="KW-1185">Reference proteome</keyword>
<proteinExistence type="predicted"/>
<gene>
    <name evidence="1" type="ORF">E2C01_077785</name>
</gene>
<protein>
    <submittedName>
        <fullName evidence="1">Uncharacterized protein</fullName>
    </submittedName>
</protein>
<sequence>MTPLSGITTAITRSTSFLAFLQCGACVCDVSVSSSGYPGKDWKAYVRRQVKLSVNLRTHLGNLLLYTLFFPTTLTLSNIRYSN</sequence>
<dbReference type="Proteomes" id="UP000324222">
    <property type="component" value="Unassembled WGS sequence"/>
</dbReference>
<evidence type="ECO:0000313" key="1">
    <source>
        <dbReference type="EMBL" id="MPC83094.1"/>
    </source>
</evidence>
<reference evidence="1 2" key="1">
    <citation type="submission" date="2019-05" db="EMBL/GenBank/DDBJ databases">
        <title>Another draft genome of Portunus trituberculatus and its Hox gene families provides insights of decapod evolution.</title>
        <authorList>
            <person name="Jeong J.-H."/>
            <person name="Song I."/>
            <person name="Kim S."/>
            <person name="Choi T."/>
            <person name="Kim D."/>
            <person name="Ryu S."/>
            <person name="Kim W."/>
        </authorList>
    </citation>
    <scope>NUCLEOTIDE SEQUENCE [LARGE SCALE GENOMIC DNA]</scope>
    <source>
        <tissue evidence="1">Muscle</tissue>
    </source>
</reference>
<accession>A0A5B7ISE0</accession>
<evidence type="ECO:0000313" key="2">
    <source>
        <dbReference type="Proteomes" id="UP000324222"/>
    </source>
</evidence>
<name>A0A5B7ISE0_PORTR</name>
<organism evidence="1 2">
    <name type="scientific">Portunus trituberculatus</name>
    <name type="common">Swimming crab</name>
    <name type="synonym">Neptunus trituberculatus</name>
    <dbReference type="NCBI Taxonomy" id="210409"/>
    <lineage>
        <taxon>Eukaryota</taxon>
        <taxon>Metazoa</taxon>
        <taxon>Ecdysozoa</taxon>
        <taxon>Arthropoda</taxon>
        <taxon>Crustacea</taxon>
        <taxon>Multicrustacea</taxon>
        <taxon>Malacostraca</taxon>
        <taxon>Eumalacostraca</taxon>
        <taxon>Eucarida</taxon>
        <taxon>Decapoda</taxon>
        <taxon>Pleocyemata</taxon>
        <taxon>Brachyura</taxon>
        <taxon>Eubrachyura</taxon>
        <taxon>Portunoidea</taxon>
        <taxon>Portunidae</taxon>
        <taxon>Portuninae</taxon>
        <taxon>Portunus</taxon>
    </lineage>
</organism>
<dbReference type="AlphaFoldDB" id="A0A5B7ISE0"/>
<comment type="caution">
    <text evidence="1">The sequence shown here is derived from an EMBL/GenBank/DDBJ whole genome shotgun (WGS) entry which is preliminary data.</text>
</comment>